<dbReference type="EMBL" id="POSK01000011">
    <property type="protein sequence ID" value="PNI03466.1"/>
    <property type="molecule type" value="Genomic_DNA"/>
</dbReference>
<dbReference type="RefSeq" id="WP_102966813.1">
    <property type="nucleotide sequence ID" value="NZ_JBJKCE010000002.1"/>
</dbReference>
<proteinExistence type="predicted"/>
<organism evidence="1 2">
    <name type="scientific">Vibrio diazotrophicus</name>
    <dbReference type="NCBI Taxonomy" id="685"/>
    <lineage>
        <taxon>Bacteria</taxon>
        <taxon>Pseudomonadati</taxon>
        <taxon>Pseudomonadota</taxon>
        <taxon>Gammaproteobacteria</taxon>
        <taxon>Vibrionales</taxon>
        <taxon>Vibrionaceae</taxon>
        <taxon>Vibrio</taxon>
    </lineage>
</organism>
<name>A0A2J8HYW0_VIBDI</name>
<accession>A0A2J8HYW0</accession>
<reference evidence="1 2" key="1">
    <citation type="submission" date="2018-01" db="EMBL/GenBank/DDBJ databases">
        <title>Draft genome sequences of six Vibrio diazotrophicus strains isolated from deep-sea sediments of the Baltic Sea.</title>
        <authorList>
            <person name="Castillo D."/>
            <person name="Vandieken V."/>
            <person name="Chiang O."/>
            <person name="Middelboe M."/>
        </authorList>
    </citation>
    <scope>NUCLEOTIDE SEQUENCE [LARGE SCALE GENOMIC DNA]</scope>
    <source>
        <strain evidence="1 2">60.27F</strain>
    </source>
</reference>
<comment type="caution">
    <text evidence="1">The sequence shown here is derived from an EMBL/GenBank/DDBJ whole genome shotgun (WGS) entry which is preliminary data.</text>
</comment>
<dbReference type="OrthoDB" id="5880639at2"/>
<gene>
    <name evidence="1" type="ORF">C1N32_16575</name>
</gene>
<dbReference type="Proteomes" id="UP000236449">
    <property type="component" value="Unassembled WGS sequence"/>
</dbReference>
<dbReference type="AlphaFoldDB" id="A0A2J8HYW0"/>
<evidence type="ECO:0000313" key="1">
    <source>
        <dbReference type="EMBL" id="PNI03466.1"/>
    </source>
</evidence>
<evidence type="ECO:0000313" key="2">
    <source>
        <dbReference type="Proteomes" id="UP000236449"/>
    </source>
</evidence>
<protein>
    <submittedName>
        <fullName evidence="1">Uncharacterized protein</fullName>
    </submittedName>
</protein>
<sequence length="65" mass="7529">MAAEKIFYDLMPDNSVSVYMFGEWDFFSSYNGLVAYLNSNGIYYKLINITNTTLDERLEIMGIQP</sequence>